<accession>U5E7N9</accession>
<organism evidence="2 3">
    <name type="scientific">Nocardia asteroides NBRC 15531</name>
    <dbReference type="NCBI Taxonomy" id="1110697"/>
    <lineage>
        <taxon>Bacteria</taxon>
        <taxon>Bacillati</taxon>
        <taxon>Actinomycetota</taxon>
        <taxon>Actinomycetes</taxon>
        <taxon>Mycobacteriales</taxon>
        <taxon>Nocardiaceae</taxon>
        <taxon>Nocardia</taxon>
    </lineage>
</organism>
<evidence type="ECO:0000259" key="1">
    <source>
        <dbReference type="PROSITE" id="PS50801"/>
    </source>
</evidence>
<dbReference type="CDD" id="cd07043">
    <property type="entry name" value="STAS_anti-anti-sigma_factors"/>
    <property type="match status" value="1"/>
</dbReference>
<dbReference type="PROSITE" id="PS50801">
    <property type="entry name" value="STAS"/>
    <property type="match status" value="1"/>
</dbReference>
<dbReference type="RefSeq" id="WP_019047223.1">
    <property type="nucleotide sequence ID" value="NZ_BAFO02000032.1"/>
</dbReference>
<evidence type="ECO:0000313" key="2">
    <source>
        <dbReference type="EMBL" id="GAD86002.1"/>
    </source>
</evidence>
<dbReference type="PANTHER" id="PTHR33495:SF2">
    <property type="entry name" value="ANTI-SIGMA FACTOR ANTAGONIST TM_1081-RELATED"/>
    <property type="match status" value="1"/>
</dbReference>
<dbReference type="PANTHER" id="PTHR33495">
    <property type="entry name" value="ANTI-SIGMA FACTOR ANTAGONIST TM_1081-RELATED-RELATED"/>
    <property type="match status" value="1"/>
</dbReference>
<sequence>MSSPQDHPRPAAVEAGRRVGAVVEQRGGALVLHAWGEVDAYTFARWRELLDTAAGAAGGHLVLDLGQVTFLSARAVVDLAELADALRRRDITLHLANPHPCCAVERILTAIGMSPRLPVHRDLAAALDAADAYRADA</sequence>
<dbReference type="InterPro" id="IPR036513">
    <property type="entry name" value="STAS_dom_sf"/>
</dbReference>
<dbReference type="SUPFAM" id="SSF52091">
    <property type="entry name" value="SpoIIaa-like"/>
    <property type="match status" value="1"/>
</dbReference>
<dbReference type="Gene3D" id="3.30.750.24">
    <property type="entry name" value="STAS domain"/>
    <property type="match status" value="1"/>
</dbReference>
<dbReference type="GeneID" id="91517646"/>
<evidence type="ECO:0000313" key="3">
    <source>
        <dbReference type="Proteomes" id="UP000017048"/>
    </source>
</evidence>
<dbReference type="STRING" id="1824.SAMN05444423_102617"/>
<proteinExistence type="predicted"/>
<feature type="domain" description="STAS" evidence="1">
    <location>
        <begin position="19"/>
        <end position="130"/>
    </location>
</feature>
<dbReference type="GO" id="GO:0043856">
    <property type="term" value="F:anti-sigma factor antagonist activity"/>
    <property type="evidence" value="ECO:0007669"/>
    <property type="project" value="TreeGrafter"/>
</dbReference>
<dbReference type="Proteomes" id="UP000017048">
    <property type="component" value="Unassembled WGS sequence"/>
</dbReference>
<name>U5E7N9_NOCAS</name>
<dbReference type="Pfam" id="PF01740">
    <property type="entry name" value="STAS"/>
    <property type="match status" value="1"/>
</dbReference>
<reference evidence="2 3" key="1">
    <citation type="journal article" date="2014" name="BMC Genomics">
        <title>Genome based analysis of type-I polyketide synthase and nonribosomal peptide synthetase gene clusters in seven strains of five representative Nocardia species.</title>
        <authorList>
            <person name="Komaki H."/>
            <person name="Ichikawa N."/>
            <person name="Hosoyama A."/>
            <person name="Takahashi-Nakaguchi A."/>
            <person name="Matsuzawa T."/>
            <person name="Suzuki K."/>
            <person name="Fujita N."/>
            <person name="Gonoi T."/>
        </authorList>
    </citation>
    <scope>NUCLEOTIDE SEQUENCE [LARGE SCALE GENOMIC DNA]</scope>
    <source>
        <strain evidence="2 3">NBRC 15531</strain>
    </source>
</reference>
<dbReference type="InterPro" id="IPR002645">
    <property type="entry name" value="STAS_dom"/>
</dbReference>
<dbReference type="AlphaFoldDB" id="U5E7N9"/>
<comment type="caution">
    <text evidence="2">The sequence shown here is derived from an EMBL/GenBank/DDBJ whole genome shotgun (WGS) entry which is preliminary data.</text>
</comment>
<gene>
    <name evidence="2" type="ORF">NCAST_32_04890</name>
</gene>
<protein>
    <submittedName>
        <fullName evidence="2">Antagonist protein</fullName>
    </submittedName>
</protein>
<keyword evidence="3" id="KW-1185">Reference proteome</keyword>
<dbReference type="EMBL" id="BAFO02000032">
    <property type="protein sequence ID" value="GAD86002.1"/>
    <property type="molecule type" value="Genomic_DNA"/>
</dbReference>